<evidence type="ECO:0000259" key="1">
    <source>
        <dbReference type="Pfam" id="PF09994"/>
    </source>
</evidence>
<feature type="domain" description="T6SS Phospholipase effector Tle1-like catalytic" evidence="1">
    <location>
        <begin position="3"/>
        <end position="253"/>
    </location>
</feature>
<reference evidence="2" key="1">
    <citation type="submission" date="2023-07" db="EMBL/GenBank/DDBJ databases">
        <authorList>
            <person name="Kim M."/>
        </authorList>
    </citation>
    <scope>NUCLEOTIDE SEQUENCE</scope>
    <source>
        <strain evidence="2">BIUV-7</strain>
    </source>
</reference>
<dbReference type="Proteomes" id="UP001169764">
    <property type="component" value="Unassembled WGS sequence"/>
</dbReference>
<dbReference type="PANTHER" id="PTHR33840">
    <property type="match status" value="1"/>
</dbReference>
<accession>A0ABT8YEN2</accession>
<evidence type="ECO:0000313" key="3">
    <source>
        <dbReference type="Proteomes" id="UP001169764"/>
    </source>
</evidence>
<dbReference type="PANTHER" id="PTHR33840:SF16">
    <property type="entry name" value="DUF2235 DOMAIN-CONTAINING PROTEIN"/>
    <property type="match status" value="1"/>
</dbReference>
<dbReference type="InterPro" id="IPR018712">
    <property type="entry name" value="Tle1-like_cat"/>
</dbReference>
<organism evidence="2 3">
    <name type="scientific">Sphingomonas natans</name>
    <dbReference type="NCBI Taxonomy" id="3063330"/>
    <lineage>
        <taxon>Bacteria</taxon>
        <taxon>Pseudomonadati</taxon>
        <taxon>Pseudomonadota</taxon>
        <taxon>Alphaproteobacteria</taxon>
        <taxon>Sphingomonadales</taxon>
        <taxon>Sphingomonadaceae</taxon>
        <taxon>Sphingomonas</taxon>
    </lineage>
</organism>
<dbReference type="EMBL" id="JAUOTP010000012">
    <property type="protein sequence ID" value="MDO6416825.1"/>
    <property type="molecule type" value="Genomic_DNA"/>
</dbReference>
<dbReference type="Pfam" id="PF09994">
    <property type="entry name" value="T6SS_Tle1-like_cat"/>
    <property type="match status" value="1"/>
</dbReference>
<evidence type="ECO:0000313" key="2">
    <source>
        <dbReference type="EMBL" id="MDO6416825.1"/>
    </source>
</evidence>
<dbReference type="RefSeq" id="WP_303546695.1">
    <property type="nucleotide sequence ID" value="NZ_JAUOTP010000012.1"/>
</dbReference>
<gene>
    <name evidence="2" type="ORF">Q4F19_20750</name>
</gene>
<name>A0ABT8YEN2_9SPHN</name>
<protein>
    <submittedName>
        <fullName evidence="2">DUF2235 domain-containing protein</fullName>
    </submittedName>
</protein>
<proteinExistence type="predicted"/>
<comment type="caution">
    <text evidence="2">The sequence shown here is derived from an EMBL/GenBank/DDBJ whole genome shotgun (WGS) entry which is preliminary data.</text>
</comment>
<keyword evidence="3" id="KW-1185">Reference proteome</keyword>
<sequence length="353" mass="38832">MAKTLVVCCDGTWNTADQAGGPTNVTKMARAIVPMSPEGRAQIVYYDEGVGVGNVVERFVGGAIGTGLAENVQQAYRFCCLNYEPGDSILLFGFSRGAFTVRSLAGLIGLVGLLRKGDLEYMPDIWTRYRTAPAERTGLPDPQWKDAREADIDLVGVWDTVGSLGIPGNWFRGIARARYAFHDVRLGAKIQRAYHALAIDEQRKNFAPTIWDTSNLRKGQIVEQRWFAGVHSNIGGGYRDRVLSDITFLWMCEKVGQLLAFDQPYLETKVHRVAEGMAEGQLVNSAASLFYRALGKKVRVIGADASEGVHPSAIARYKIGQSDHDPVPYIPFPYDPKNMTLFLDQRQPAGGAS</sequence>